<evidence type="ECO:0000256" key="2">
    <source>
        <dbReference type="ARBA" id="ARBA00022741"/>
    </source>
</evidence>
<evidence type="ECO:0000256" key="3">
    <source>
        <dbReference type="ARBA" id="ARBA00022840"/>
    </source>
</evidence>
<comment type="caution">
    <text evidence="5">The sequence shown here is derived from an EMBL/GenBank/DDBJ whole genome shotgun (WGS) entry which is preliminary data.</text>
</comment>
<dbReference type="Pfam" id="PF13380">
    <property type="entry name" value="CoA_binding_2"/>
    <property type="match status" value="1"/>
</dbReference>
<dbReference type="InterPro" id="IPR036291">
    <property type="entry name" value="NAD(P)-bd_dom_sf"/>
</dbReference>
<feature type="domain" description="CoA-binding" evidence="4">
    <location>
        <begin position="20"/>
        <end position="112"/>
    </location>
</feature>
<dbReference type="SUPFAM" id="SSF51735">
    <property type="entry name" value="NAD(P)-binding Rossmann-fold domains"/>
    <property type="match status" value="1"/>
</dbReference>
<feature type="non-terminal residue" evidence="5">
    <location>
        <position position="195"/>
    </location>
</feature>
<dbReference type="EMBL" id="BART01019607">
    <property type="protein sequence ID" value="GAG93976.1"/>
    <property type="molecule type" value="Genomic_DNA"/>
</dbReference>
<sequence length="195" mass="21887">MEKEIKHNNDNSERNNLNFFFAPSSIAIIGASDSPRFGFWNTKYLLNSKFKTYPVHLYKDKIFGHKAYKNIMDIPDNIDLAIILVGNESVVQAVKDCVDKHVKGIIIETAGFAETGIKRYIKYQEELEEIVKSSNIHIIGPNCVGITNFYNEFTSSDVDFSKTVKGNISIIPQSGVLGNVFIDWASVGQKIGFSK</sequence>
<dbReference type="PANTHER" id="PTHR43334:SF1">
    <property type="entry name" value="3-HYDROXYPROPIONATE--COA LIGASE [ADP-FORMING]"/>
    <property type="match status" value="1"/>
</dbReference>
<evidence type="ECO:0000256" key="1">
    <source>
        <dbReference type="ARBA" id="ARBA00022598"/>
    </source>
</evidence>
<reference evidence="5" key="1">
    <citation type="journal article" date="2014" name="Front. Microbiol.">
        <title>High frequency of phylogenetically diverse reductive dehalogenase-homologous genes in deep subseafloor sedimentary metagenomes.</title>
        <authorList>
            <person name="Kawai M."/>
            <person name="Futagami T."/>
            <person name="Toyoda A."/>
            <person name="Takaki Y."/>
            <person name="Nishi S."/>
            <person name="Hori S."/>
            <person name="Arai W."/>
            <person name="Tsubouchi T."/>
            <person name="Morono Y."/>
            <person name="Uchiyama I."/>
            <person name="Ito T."/>
            <person name="Fujiyama A."/>
            <person name="Inagaki F."/>
            <person name="Takami H."/>
        </authorList>
    </citation>
    <scope>NUCLEOTIDE SEQUENCE</scope>
    <source>
        <strain evidence="5">Expedition CK06-06</strain>
    </source>
</reference>
<dbReference type="GO" id="GO:0016874">
    <property type="term" value="F:ligase activity"/>
    <property type="evidence" value="ECO:0007669"/>
    <property type="project" value="UniProtKB-KW"/>
</dbReference>
<dbReference type="InterPro" id="IPR051538">
    <property type="entry name" value="Acyl-CoA_Synth/Transferase"/>
</dbReference>
<keyword evidence="3" id="KW-0067">ATP-binding</keyword>
<evidence type="ECO:0000313" key="5">
    <source>
        <dbReference type="EMBL" id="GAG93976.1"/>
    </source>
</evidence>
<proteinExistence type="predicted"/>
<organism evidence="5">
    <name type="scientific">marine sediment metagenome</name>
    <dbReference type="NCBI Taxonomy" id="412755"/>
    <lineage>
        <taxon>unclassified sequences</taxon>
        <taxon>metagenomes</taxon>
        <taxon>ecological metagenomes</taxon>
    </lineage>
</organism>
<evidence type="ECO:0000259" key="4">
    <source>
        <dbReference type="SMART" id="SM00881"/>
    </source>
</evidence>
<keyword evidence="2" id="KW-0547">Nucleotide-binding</keyword>
<name>X1DC45_9ZZZZ</name>
<protein>
    <recommendedName>
        <fullName evidence="4">CoA-binding domain-containing protein</fullName>
    </recommendedName>
</protein>
<dbReference type="GO" id="GO:0005524">
    <property type="term" value="F:ATP binding"/>
    <property type="evidence" value="ECO:0007669"/>
    <property type="project" value="UniProtKB-KW"/>
</dbReference>
<gene>
    <name evidence="5" type="ORF">S01H4_36642</name>
</gene>
<accession>X1DC45</accession>
<dbReference type="Gene3D" id="3.40.50.720">
    <property type="entry name" value="NAD(P)-binding Rossmann-like Domain"/>
    <property type="match status" value="1"/>
</dbReference>
<dbReference type="PANTHER" id="PTHR43334">
    <property type="entry name" value="ACETATE--COA LIGASE [ADP-FORMING]"/>
    <property type="match status" value="1"/>
</dbReference>
<dbReference type="SMART" id="SM00881">
    <property type="entry name" value="CoA_binding"/>
    <property type="match status" value="1"/>
</dbReference>
<keyword evidence="1" id="KW-0436">Ligase</keyword>
<dbReference type="AlphaFoldDB" id="X1DC45"/>
<dbReference type="InterPro" id="IPR003781">
    <property type="entry name" value="CoA-bd"/>
</dbReference>